<keyword evidence="2" id="KW-1185">Reference proteome</keyword>
<dbReference type="InterPro" id="IPR036520">
    <property type="entry name" value="UPF0759_sf"/>
</dbReference>
<dbReference type="AlphaFoldDB" id="A0A2S6GHF5"/>
<gene>
    <name evidence="1" type="ORF">CLV40_11852</name>
</gene>
<proteinExistence type="predicted"/>
<dbReference type="Proteomes" id="UP000239203">
    <property type="component" value="Unassembled WGS sequence"/>
</dbReference>
<dbReference type="SUPFAM" id="SSF117396">
    <property type="entry name" value="TM1631-like"/>
    <property type="match status" value="1"/>
</dbReference>
<dbReference type="EMBL" id="PTIX01000018">
    <property type="protein sequence ID" value="PPK64662.1"/>
    <property type="molecule type" value="Genomic_DNA"/>
</dbReference>
<dbReference type="OrthoDB" id="9780310at2"/>
<evidence type="ECO:0000313" key="1">
    <source>
        <dbReference type="EMBL" id="PPK64662.1"/>
    </source>
</evidence>
<dbReference type="PANTHER" id="PTHR30348">
    <property type="entry name" value="UNCHARACTERIZED PROTEIN YECE"/>
    <property type="match status" value="1"/>
</dbReference>
<organism evidence="1 2">
    <name type="scientific">Actinokineospora auranticolor</name>
    <dbReference type="NCBI Taxonomy" id="155976"/>
    <lineage>
        <taxon>Bacteria</taxon>
        <taxon>Bacillati</taxon>
        <taxon>Actinomycetota</taxon>
        <taxon>Actinomycetes</taxon>
        <taxon>Pseudonocardiales</taxon>
        <taxon>Pseudonocardiaceae</taxon>
        <taxon>Actinokineospora</taxon>
    </lineage>
</organism>
<dbReference type="RefSeq" id="WP_104481740.1">
    <property type="nucleotide sequence ID" value="NZ_CP154825.1"/>
</dbReference>
<reference evidence="1 2" key="1">
    <citation type="submission" date="2018-02" db="EMBL/GenBank/DDBJ databases">
        <title>Genomic Encyclopedia of Archaeal and Bacterial Type Strains, Phase II (KMG-II): from individual species to whole genera.</title>
        <authorList>
            <person name="Goeker M."/>
        </authorList>
    </citation>
    <scope>NUCLEOTIDE SEQUENCE [LARGE SCALE GENOMIC DNA]</scope>
    <source>
        <strain evidence="1 2">YU 961-1</strain>
    </source>
</reference>
<dbReference type="Gene3D" id="3.20.20.410">
    <property type="entry name" value="Protein of unknown function UPF0759"/>
    <property type="match status" value="1"/>
</dbReference>
<comment type="caution">
    <text evidence="1">The sequence shown here is derived from an EMBL/GenBank/DDBJ whole genome shotgun (WGS) entry which is preliminary data.</text>
</comment>
<accession>A0A2S6GHF5</accession>
<sequence>MAIRIGTSGWAYEPWRGNYYPRGLPAREELGYLARRVDTIEVNSTFYGPRKASDYLRWHDTVPDDFVFAVKAPRLITHSSRLRDARARVDEFFDSGLDDLGAKLGPVLWQLPGSLHYDPALLRDFLPLLPPDRRHAVEVRHASFADDRFIDQLAEHRVALVVADSPRVWPSLLADTTDFAYLRLHGDTELYTSAYPDDAIDTWAARAVEWSGGDRDVFVYLDNTMVGNAPKDAERLARRVRALV</sequence>
<protein>
    <submittedName>
        <fullName evidence="1">Uncharacterized protein YecE (DUF72 family)</fullName>
    </submittedName>
</protein>
<dbReference type="PANTHER" id="PTHR30348:SF4">
    <property type="entry name" value="DUF72 DOMAIN-CONTAINING PROTEIN"/>
    <property type="match status" value="1"/>
</dbReference>
<name>A0A2S6GHF5_9PSEU</name>
<dbReference type="InterPro" id="IPR002763">
    <property type="entry name" value="DUF72"/>
</dbReference>
<dbReference type="Pfam" id="PF01904">
    <property type="entry name" value="DUF72"/>
    <property type="match status" value="1"/>
</dbReference>
<evidence type="ECO:0000313" key="2">
    <source>
        <dbReference type="Proteomes" id="UP000239203"/>
    </source>
</evidence>